<feature type="region of interest" description="Disordered" evidence="2">
    <location>
        <begin position="266"/>
        <end position="296"/>
    </location>
</feature>
<feature type="compositionally biased region" description="Basic and acidic residues" evidence="2">
    <location>
        <begin position="43"/>
        <end position="57"/>
    </location>
</feature>
<evidence type="ECO:0000256" key="2">
    <source>
        <dbReference type="SAM" id="MobiDB-lite"/>
    </source>
</evidence>
<dbReference type="EMBL" id="CDMY01000243">
    <property type="protein sequence ID" value="CEL96443.1"/>
    <property type="molecule type" value="Genomic_DNA"/>
</dbReference>
<evidence type="ECO:0000313" key="4">
    <source>
        <dbReference type="Proteomes" id="UP000041254"/>
    </source>
</evidence>
<feature type="compositionally biased region" description="Acidic residues" evidence="2">
    <location>
        <begin position="319"/>
        <end position="328"/>
    </location>
</feature>
<dbReference type="InParanoid" id="A0A0G4EJ78"/>
<reference evidence="3 4" key="1">
    <citation type="submission" date="2014-11" db="EMBL/GenBank/DDBJ databases">
        <authorList>
            <person name="Zhu J."/>
            <person name="Qi W."/>
            <person name="Song R."/>
        </authorList>
    </citation>
    <scope>NUCLEOTIDE SEQUENCE [LARGE SCALE GENOMIC DNA]</scope>
</reference>
<keyword evidence="4" id="KW-1185">Reference proteome</keyword>
<sequence length="531" mass="58480">MASQKRILFERESTLWQDLDDSLTQVPLVSEKSFHPLQPRLATLKEDASLPDDEAHHVHAQPQPEPGPAVSLSATAAAIEPSYAPQHDDRTAAAGEGEYEEDASASASSLVIVERLSSRLRGLVPADSEPSVIAPRDHDDSVVEGGEDERPSRRERVLALFGVSVGEGSIAELPLLQETVNKQAQAVQQEGEGRGLLCRCGSMTTESTAASTAPATSALALIDEVTSQVRQARQDAIEESLANEDFLRHILERLEKFRPAAHDQLDTSLPAPLDATPTPPLTHAAKTPLDEREKSFHSRMSRLLDNTEVEDALEALDAEGSLADEEAGGGEGGEGARDRETLSAGDVVGRLQRGGDEDMREVLQWAIDVDERLREARLKHQGLVNHLSEIRRNQQDQEAIFEAMKTHTDALVDRKDGLEEEIQDLLSATMLSEAEITSRFDQLLKDHEAARESHRGLRKELRETCSAYRQRVNDLRRTNTTLRDELIGLLRRDVNLQDAFRAYSKRAAALITAREHRPGGTVPLVQQLALD</sequence>
<feature type="region of interest" description="Disordered" evidence="2">
    <location>
        <begin position="128"/>
        <end position="151"/>
    </location>
</feature>
<protein>
    <submittedName>
        <fullName evidence="3">Uncharacterized protein</fullName>
    </submittedName>
</protein>
<dbReference type="Proteomes" id="UP000041254">
    <property type="component" value="Unassembled WGS sequence"/>
</dbReference>
<evidence type="ECO:0000313" key="3">
    <source>
        <dbReference type="EMBL" id="CEL96443.1"/>
    </source>
</evidence>
<dbReference type="AlphaFoldDB" id="A0A0G4EJ78"/>
<name>A0A0G4EJ78_VITBC</name>
<feature type="compositionally biased region" description="Low complexity" evidence="2">
    <location>
        <begin position="269"/>
        <end position="287"/>
    </location>
</feature>
<accession>A0A0G4EJ78</accession>
<organism evidence="3 4">
    <name type="scientific">Vitrella brassicaformis (strain CCMP3155)</name>
    <dbReference type="NCBI Taxonomy" id="1169540"/>
    <lineage>
        <taxon>Eukaryota</taxon>
        <taxon>Sar</taxon>
        <taxon>Alveolata</taxon>
        <taxon>Colpodellida</taxon>
        <taxon>Vitrellaceae</taxon>
        <taxon>Vitrella</taxon>
    </lineage>
</organism>
<feature type="coiled-coil region" evidence="1">
    <location>
        <begin position="408"/>
        <end position="485"/>
    </location>
</feature>
<keyword evidence="1" id="KW-0175">Coiled coil</keyword>
<gene>
    <name evidence="3" type="ORF">Vbra_7545</name>
</gene>
<feature type="region of interest" description="Disordered" evidence="2">
    <location>
        <begin position="35"/>
        <end position="106"/>
    </location>
</feature>
<dbReference type="VEuPathDB" id="CryptoDB:Vbra_7545"/>
<proteinExistence type="predicted"/>
<evidence type="ECO:0000256" key="1">
    <source>
        <dbReference type="SAM" id="Coils"/>
    </source>
</evidence>
<feature type="region of interest" description="Disordered" evidence="2">
    <location>
        <begin position="319"/>
        <end position="344"/>
    </location>
</feature>